<dbReference type="OrthoDB" id="9779930at2"/>
<comment type="similarity">
    <text evidence="2 6">Belongs to the transposase mutator family.</text>
</comment>
<protein>
    <recommendedName>
        <fullName evidence="6">Mutator family transposase</fullName>
    </recommendedName>
</protein>
<evidence type="ECO:0000256" key="2">
    <source>
        <dbReference type="ARBA" id="ARBA00010961"/>
    </source>
</evidence>
<comment type="function">
    <text evidence="1 6">Required for the transposition of the insertion element.</text>
</comment>
<name>A0A1M6PB05_9FIRM</name>
<evidence type="ECO:0000256" key="5">
    <source>
        <dbReference type="ARBA" id="ARBA00023172"/>
    </source>
</evidence>
<accession>A0A1M6PB05</accession>
<proteinExistence type="inferred from homology"/>
<evidence type="ECO:0000256" key="3">
    <source>
        <dbReference type="ARBA" id="ARBA00022578"/>
    </source>
</evidence>
<dbReference type="GO" id="GO:0004803">
    <property type="term" value="F:transposase activity"/>
    <property type="evidence" value="ECO:0007669"/>
    <property type="project" value="UniProtKB-UniRule"/>
</dbReference>
<evidence type="ECO:0000313" key="8">
    <source>
        <dbReference type="EMBL" id="SHK05151.1"/>
    </source>
</evidence>
<dbReference type="GO" id="GO:0006313">
    <property type="term" value="P:DNA transposition"/>
    <property type="evidence" value="ECO:0007669"/>
    <property type="project" value="UniProtKB-UniRule"/>
</dbReference>
<dbReference type="GO" id="GO:0003677">
    <property type="term" value="F:DNA binding"/>
    <property type="evidence" value="ECO:0007669"/>
    <property type="project" value="UniProtKB-UniRule"/>
</dbReference>
<dbReference type="Pfam" id="PF00872">
    <property type="entry name" value="Transposase_mut"/>
    <property type="match status" value="1"/>
</dbReference>
<organism evidence="8 9">
    <name type="scientific">Propionispora hippei DSM 15287</name>
    <dbReference type="NCBI Taxonomy" id="1123003"/>
    <lineage>
        <taxon>Bacteria</taxon>
        <taxon>Bacillati</taxon>
        <taxon>Bacillota</taxon>
        <taxon>Negativicutes</taxon>
        <taxon>Selenomonadales</taxon>
        <taxon>Sporomusaceae</taxon>
        <taxon>Propionispora</taxon>
    </lineage>
</organism>
<dbReference type="InterPro" id="IPR001207">
    <property type="entry name" value="Transposase_mutator"/>
</dbReference>
<dbReference type="RefSeq" id="WP_149736119.1">
    <property type="nucleotide sequence ID" value="NZ_FQZD01000044.1"/>
</dbReference>
<reference evidence="8 9" key="1">
    <citation type="submission" date="2016-11" db="EMBL/GenBank/DDBJ databases">
        <authorList>
            <person name="Varghese N."/>
            <person name="Submissions S."/>
        </authorList>
    </citation>
    <scope>NUCLEOTIDE SEQUENCE [LARGE SCALE GENOMIC DNA]</scope>
    <source>
        <strain evidence="8 9">DSM 15287</strain>
    </source>
</reference>
<dbReference type="PANTHER" id="PTHR33217:SF8">
    <property type="entry name" value="MUTATOR FAMILY TRANSPOSASE"/>
    <property type="match status" value="1"/>
</dbReference>
<dbReference type="EMBL" id="FQZD01000068">
    <property type="protein sequence ID" value="SHK05151.1"/>
    <property type="molecule type" value="Genomic_DNA"/>
</dbReference>
<keyword evidence="5 6" id="KW-0233">DNA recombination</keyword>
<evidence type="ECO:0000313" key="7">
    <source>
        <dbReference type="EMBL" id="SHJ86720.1"/>
    </source>
</evidence>
<feature type="non-terminal residue" evidence="8">
    <location>
        <position position="1"/>
    </location>
</feature>
<evidence type="ECO:0000256" key="6">
    <source>
        <dbReference type="RuleBase" id="RU365089"/>
    </source>
</evidence>
<evidence type="ECO:0000256" key="4">
    <source>
        <dbReference type="ARBA" id="ARBA00023125"/>
    </source>
</evidence>
<sequence>QEVRTLIYTTNAIENFNRQLRKVTKAKSVFPTDDSLLKMLYLAMIDITKKWTGRRKDWGQIHSQLEIFFADRLD</sequence>
<keyword evidence="4 6" id="KW-0238">DNA-binding</keyword>
<keyword evidence="3 6" id="KW-0815">Transposition</keyword>
<evidence type="ECO:0000256" key="1">
    <source>
        <dbReference type="ARBA" id="ARBA00002190"/>
    </source>
</evidence>
<dbReference type="PANTHER" id="PTHR33217">
    <property type="entry name" value="TRANSPOSASE FOR INSERTION SEQUENCE ELEMENT IS1081"/>
    <property type="match status" value="1"/>
</dbReference>
<dbReference type="Proteomes" id="UP000322917">
    <property type="component" value="Unassembled WGS sequence"/>
</dbReference>
<gene>
    <name evidence="7" type="ORF">SAMN02745170_03545</name>
    <name evidence="8" type="ORF">SAMN02745170_04002</name>
</gene>
<evidence type="ECO:0000313" key="9">
    <source>
        <dbReference type="Proteomes" id="UP000322917"/>
    </source>
</evidence>
<dbReference type="AlphaFoldDB" id="A0A1M6PB05"/>
<keyword evidence="6" id="KW-0814">Transposable element</keyword>
<dbReference type="EMBL" id="FQZD01000044">
    <property type="protein sequence ID" value="SHJ86720.1"/>
    <property type="molecule type" value="Genomic_DNA"/>
</dbReference>
<keyword evidence="9" id="KW-1185">Reference proteome</keyword>